<comment type="similarity">
    <text evidence="1">Belongs to the glycosyl hydrolase 66 family.</text>
</comment>
<dbReference type="HOGENOM" id="CLU_013685_1_1_9"/>
<dbReference type="EMBL" id="CP006643">
    <property type="protein sequence ID" value="AGX02605.1"/>
    <property type="molecule type" value="Genomic_DNA"/>
</dbReference>
<dbReference type="InterPro" id="IPR013780">
    <property type="entry name" value="Glyco_hydro_b"/>
</dbReference>
<dbReference type="Gene3D" id="2.60.40.1180">
    <property type="entry name" value="Golgi alpha-mannosidase II"/>
    <property type="match status" value="1"/>
</dbReference>
<proteinExistence type="inferred from homology"/>
<dbReference type="STRING" id="1367477.N288_03210"/>
<dbReference type="InterPro" id="IPR017853">
    <property type="entry name" value="GH"/>
</dbReference>
<keyword evidence="2" id="KW-0732">Signal</keyword>
<sequence>MKEVIILKGKAAILGLLLLAALASFCLKEKEEKTTHDAPSLQESKDLFFNLQTDKARYNPGDSVQFSIKAEAGSTVEVTYYHLGRPLDTVAAELKAPGTHRWSWNPPEKDYKGYLAVVSVENGGSIQTETIAVDVSSSWSRFPRYGFLSDFADSSPETAAAIISDLNRYHLNGLQFYDWHFEHQEPLKMEDKLPAGHREDVANRRISLQKVQQYIGEAKQRNIKTMAYNLLYGSFEDNGLPREWQLFKDQSSPEPDIHPLPGGWKSNLLIMNPTNPWWQDHLIEQQKMVYQYLGFDGWHIDQLGDRGEVFNELGDSIHLAESFQPFLEKIKQKLPEKEIVMNAVNQYGQPAISRAGAAFLYTEVWDPYKHYGDLKKILDENRNLTNNGQASVLAAYMNYRHSDEQGMFNEAGALLTDAVIFSNGGAHLELGEHMLSKEYFPHNQLQVSEGLQQEMASYYDFLTAYENILRDHTRDSEAAIISHEGLPLAMGDPEQQKIWVLPKESGNRKILHFINFLDAVHMEWRDTNADQAKPKERRDLTFSLEEDRKVKNLWFASPDIKGSRPEELPFRQENGNVIFSIPSLTYWDMVVAEY</sequence>
<dbReference type="PATRIC" id="fig|1367477.3.peg.585"/>
<accession>U5L5E8</accession>
<dbReference type="Gene3D" id="2.60.40.10">
    <property type="entry name" value="Immunoglobulins"/>
    <property type="match status" value="1"/>
</dbReference>
<reference evidence="3 4" key="1">
    <citation type="submission" date="2013-07" db="EMBL/GenBank/DDBJ databases">
        <title>Complete genome sequence of Bacillus infantis NRRL B-14911 that has potential to induce cardiac disease by antigenic mimicry.</title>
        <authorList>
            <person name="Massilamany C."/>
            <person name="Smith T.P.L."/>
            <person name="Loy J.D."/>
            <person name="Barletta R."/>
            <person name="Reddy J."/>
        </authorList>
    </citation>
    <scope>NUCLEOTIDE SEQUENCE [LARGE SCALE GENOMIC DNA]</scope>
    <source>
        <strain evidence="3 4">NRRL B-14911</strain>
    </source>
</reference>
<organism evidence="3 4">
    <name type="scientific">Bacillus infantis NRRL B-14911</name>
    <dbReference type="NCBI Taxonomy" id="1367477"/>
    <lineage>
        <taxon>Bacteria</taxon>
        <taxon>Bacillati</taxon>
        <taxon>Bacillota</taxon>
        <taxon>Bacilli</taxon>
        <taxon>Bacillales</taxon>
        <taxon>Bacillaceae</taxon>
        <taxon>Bacillus</taxon>
    </lineage>
</organism>
<dbReference type="AlphaFoldDB" id="U5L5E8"/>
<gene>
    <name evidence="3" type="ORF">N288_03210</name>
</gene>
<dbReference type="InterPro" id="IPR013783">
    <property type="entry name" value="Ig-like_fold"/>
</dbReference>
<evidence type="ECO:0008006" key="5">
    <source>
        <dbReference type="Google" id="ProtNLM"/>
    </source>
</evidence>
<evidence type="ECO:0000256" key="2">
    <source>
        <dbReference type="ARBA" id="ARBA00022729"/>
    </source>
</evidence>
<protein>
    <recommendedName>
        <fullName evidence="5">Cycloisomaltooligosaccharide glucanotransferase</fullName>
    </recommendedName>
</protein>
<dbReference type="KEGG" id="bif:N288_03210"/>
<keyword evidence="4" id="KW-1185">Reference proteome</keyword>
<dbReference type="InterPro" id="IPR025092">
    <property type="entry name" value="Glyco_hydro_66"/>
</dbReference>
<dbReference type="CDD" id="cd14745">
    <property type="entry name" value="GH66"/>
    <property type="match status" value="1"/>
</dbReference>
<evidence type="ECO:0000256" key="1">
    <source>
        <dbReference type="ARBA" id="ARBA00010837"/>
    </source>
</evidence>
<dbReference type="Gene3D" id="3.20.20.80">
    <property type="entry name" value="Glycosidases"/>
    <property type="match status" value="1"/>
</dbReference>
<dbReference type="Pfam" id="PF13199">
    <property type="entry name" value="Glyco_hydro_66"/>
    <property type="match status" value="1"/>
</dbReference>
<evidence type="ECO:0000313" key="4">
    <source>
        <dbReference type="Proteomes" id="UP000017805"/>
    </source>
</evidence>
<dbReference type="SUPFAM" id="SSF51445">
    <property type="entry name" value="(Trans)glycosidases"/>
    <property type="match status" value="1"/>
</dbReference>
<name>U5L5E8_9BACI</name>
<evidence type="ECO:0000313" key="3">
    <source>
        <dbReference type="EMBL" id="AGX02605.1"/>
    </source>
</evidence>
<dbReference type="Proteomes" id="UP000017805">
    <property type="component" value="Chromosome"/>
</dbReference>